<dbReference type="PROSITE" id="PS50082">
    <property type="entry name" value="WD_REPEATS_2"/>
    <property type="match status" value="7"/>
</dbReference>
<feature type="repeat" description="WD" evidence="3">
    <location>
        <begin position="658"/>
        <end position="689"/>
    </location>
</feature>
<dbReference type="InterPro" id="IPR019775">
    <property type="entry name" value="WD40_repeat_CS"/>
</dbReference>
<dbReference type="SUPFAM" id="SSF50978">
    <property type="entry name" value="WD40 repeat-like"/>
    <property type="match status" value="1"/>
</dbReference>
<dbReference type="EMBL" id="KV722759">
    <property type="protein sequence ID" value="OCH83940.1"/>
    <property type="molecule type" value="Genomic_DNA"/>
</dbReference>
<dbReference type="SMART" id="SM00320">
    <property type="entry name" value="WD40"/>
    <property type="match status" value="7"/>
</dbReference>
<dbReference type="Pfam" id="PF00400">
    <property type="entry name" value="WD40"/>
    <property type="match status" value="7"/>
</dbReference>
<feature type="repeat" description="WD" evidence="3">
    <location>
        <begin position="572"/>
        <end position="613"/>
    </location>
</feature>
<keyword evidence="1 3" id="KW-0853">WD repeat</keyword>
<evidence type="ECO:0000256" key="2">
    <source>
        <dbReference type="ARBA" id="ARBA00022737"/>
    </source>
</evidence>
<gene>
    <name evidence="4" type="ORF">OBBRIDRAFT_708989</name>
</gene>
<dbReference type="PRINTS" id="PR00320">
    <property type="entry name" value="GPROTEINBRPT"/>
</dbReference>
<proteinExistence type="predicted"/>
<dbReference type="PROSITE" id="PS50294">
    <property type="entry name" value="WD_REPEATS_REGION"/>
    <property type="match status" value="7"/>
</dbReference>
<evidence type="ECO:0000313" key="5">
    <source>
        <dbReference type="Proteomes" id="UP000250043"/>
    </source>
</evidence>
<feature type="non-terminal residue" evidence="4">
    <location>
        <position position="689"/>
    </location>
</feature>
<dbReference type="CDD" id="cd00200">
    <property type="entry name" value="WD40"/>
    <property type="match status" value="1"/>
</dbReference>
<keyword evidence="2" id="KW-0677">Repeat</keyword>
<dbReference type="PROSITE" id="PS00678">
    <property type="entry name" value="WD_REPEATS_1"/>
    <property type="match status" value="4"/>
</dbReference>
<accession>A0A8E2ARL2</accession>
<evidence type="ECO:0000256" key="1">
    <source>
        <dbReference type="ARBA" id="ARBA00022574"/>
    </source>
</evidence>
<evidence type="ECO:0000256" key="3">
    <source>
        <dbReference type="PROSITE-ProRule" id="PRU00221"/>
    </source>
</evidence>
<feature type="repeat" description="WD" evidence="3">
    <location>
        <begin position="529"/>
        <end position="570"/>
    </location>
</feature>
<dbReference type="GO" id="GO:0005634">
    <property type="term" value="C:nucleus"/>
    <property type="evidence" value="ECO:0007669"/>
    <property type="project" value="TreeGrafter"/>
</dbReference>
<evidence type="ECO:0000313" key="4">
    <source>
        <dbReference type="EMBL" id="OCH83940.1"/>
    </source>
</evidence>
<feature type="non-terminal residue" evidence="4">
    <location>
        <position position="1"/>
    </location>
</feature>
<name>A0A8E2ARL2_9APHY</name>
<organism evidence="4 5">
    <name type="scientific">Obba rivulosa</name>
    <dbReference type="NCBI Taxonomy" id="1052685"/>
    <lineage>
        <taxon>Eukaryota</taxon>
        <taxon>Fungi</taxon>
        <taxon>Dikarya</taxon>
        <taxon>Basidiomycota</taxon>
        <taxon>Agaricomycotina</taxon>
        <taxon>Agaricomycetes</taxon>
        <taxon>Polyporales</taxon>
        <taxon>Gelatoporiaceae</taxon>
        <taxon>Obba</taxon>
    </lineage>
</organism>
<dbReference type="PANTHER" id="PTHR22847">
    <property type="entry name" value="WD40 REPEAT PROTEIN"/>
    <property type="match status" value="1"/>
</dbReference>
<dbReference type="AlphaFoldDB" id="A0A8E2ARL2"/>
<reference evidence="4 5" key="1">
    <citation type="submission" date="2016-07" db="EMBL/GenBank/DDBJ databases">
        <title>Draft genome of the white-rot fungus Obba rivulosa 3A-2.</title>
        <authorList>
            <consortium name="DOE Joint Genome Institute"/>
            <person name="Miettinen O."/>
            <person name="Riley R."/>
            <person name="Acob R."/>
            <person name="Barry K."/>
            <person name="Cullen D."/>
            <person name="De Vries R."/>
            <person name="Hainaut M."/>
            <person name="Hatakka A."/>
            <person name="Henrissat B."/>
            <person name="Hilden K."/>
            <person name="Kuo R."/>
            <person name="Labutti K."/>
            <person name="Lipzen A."/>
            <person name="Makela M.R."/>
            <person name="Sandor L."/>
            <person name="Spatafora J.W."/>
            <person name="Grigoriev I.V."/>
            <person name="Hibbett D.S."/>
        </authorList>
    </citation>
    <scope>NUCLEOTIDE SEQUENCE [LARGE SCALE GENOMIC DNA]</scope>
    <source>
        <strain evidence="4 5">3A-2</strain>
    </source>
</reference>
<dbReference type="Gene3D" id="2.130.10.10">
    <property type="entry name" value="YVTN repeat-like/Quinoprotein amine dehydrogenase"/>
    <property type="match status" value="4"/>
</dbReference>
<dbReference type="Proteomes" id="UP000250043">
    <property type="component" value="Unassembled WGS sequence"/>
</dbReference>
<feature type="repeat" description="WD" evidence="3">
    <location>
        <begin position="443"/>
        <end position="484"/>
    </location>
</feature>
<feature type="repeat" description="WD" evidence="3">
    <location>
        <begin position="486"/>
        <end position="527"/>
    </location>
</feature>
<protein>
    <submittedName>
        <fullName evidence="4">WD40 repeat-like protein</fullName>
    </submittedName>
</protein>
<dbReference type="InterPro" id="IPR020472">
    <property type="entry name" value="WD40_PAC1"/>
</dbReference>
<dbReference type="InterPro" id="IPR036322">
    <property type="entry name" value="WD40_repeat_dom_sf"/>
</dbReference>
<feature type="repeat" description="WD" evidence="3">
    <location>
        <begin position="615"/>
        <end position="656"/>
    </location>
</feature>
<dbReference type="GO" id="GO:1990234">
    <property type="term" value="C:transferase complex"/>
    <property type="evidence" value="ECO:0007669"/>
    <property type="project" value="UniProtKB-ARBA"/>
</dbReference>
<dbReference type="InterPro" id="IPR001680">
    <property type="entry name" value="WD40_rpt"/>
</dbReference>
<dbReference type="PANTHER" id="PTHR22847:SF637">
    <property type="entry name" value="WD REPEAT DOMAIN 5B"/>
    <property type="match status" value="1"/>
</dbReference>
<feature type="repeat" description="WD" evidence="3">
    <location>
        <begin position="400"/>
        <end position="441"/>
    </location>
</feature>
<dbReference type="OrthoDB" id="538223at2759"/>
<keyword evidence="5" id="KW-1185">Reference proteome</keyword>
<dbReference type="InterPro" id="IPR015943">
    <property type="entry name" value="WD40/YVTN_repeat-like_dom_sf"/>
</dbReference>
<sequence length="689" mass="75622">KLIVTSRFEEDIRSVLSAIDPKQLIIPTGNAVDDNSNKDIRQYIDHRFANMAGRPSAPEDWPGKDVAEDLTRRACGIFIWAATALNYIEIVPDDERVRDVRDGSLPVGDVHALYQQVLVGSFSGWKDRERANVLDLLGAIMVVQIPLTEVDLACLLDMRPSMVEKICNKLRPILDGGNVLRFAHQSFVDFLIHREKMSLGNLAHGTDSDSDIFQVEPTASHYRLAESSFRCMNAKLRFNMCNIESSFLRNEALPPHQIDDAISCPLKYACRFWGFHLQYIPQQIEPDPLLVIAVAIFITEKLLFWLEALSVLGALNTAALALEVLSDQLKNLVRDAIRFTRYFAPVMAQSAPHIYMSSLAFTPTSSAIGQIYKPRLKNTIQLKCGQLVDWPAEESVMAPLEGHRGWVTSVAFSPDGGHIVSGSHDKTLQIWDAATGKSVTTPLEGHRYSVTSVAFSPDGKYIVSGSSDETIRIWDAMTGQSVVAPLEGHGDSVRSVAFSSDGKHIVSGSDDKTIRIWDAATGQSVMAPLEGHRDSVRSVAFSPDGKHIVSGSDNETIRIWAAVTEKSAMAPLRGHRDSVTSVAFSPDGKHVVSGSDDKTIRIWDAATGQSVVAPLEGHRGSVRSVAFSPDGRHIVSGSYDETIRIWDAATGKSAMAPLEGHRDWVTSVAFSPNGKHVVSGSHNKTIRIW</sequence>